<gene>
    <name evidence="2" type="ORF">BG61_18855</name>
</gene>
<organism evidence="2 3">
    <name type="scientific">Caballeronia glathei</name>
    <dbReference type="NCBI Taxonomy" id="60547"/>
    <lineage>
        <taxon>Bacteria</taxon>
        <taxon>Pseudomonadati</taxon>
        <taxon>Pseudomonadota</taxon>
        <taxon>Betaproteobacteria</taxon>
        <taxon>Burkholderiales</taxon>
        <taxon>Burkholderiaceae</taxon>
        <taxon>Caballeronia</taxon>
    </lineage>
</organism>
<dbReference type="PANTHER" id="PTHR33840:SF1">
    <property type="entry name" value="TLE1 PHOSPHOLIPASE DOMAIN-CONTAINING PROTEIN"/>
    <property type="match status" value="1"/>
</dbReference>
<dbReference type="Proteomes" id="UP000027466">
    <property type="component" value="Unassembled WGS sequence"/>
</dbReference>
<dbReference type="InterPro" id="IPR018712">
    <property type="entry name" value="Tle1-like_cat"/>
</dbReference>
<protein>
    <recommendedName>
        <fullName evidence="1">T6SS Phospholipase effector Tle1-like catalytic domain-containing protein</fullName>
    </recommendedName>
</protein>
<proteinExistence type="predicted"/>
<dbReference type="EMBL" id="JFHC01000003">
    <property type="protein sequence ID" value="KDR44134.1"/>
    <property type="molecule type" value="Genomic_DNA"/>
</dbReference>
<dbReference type="STRING" id="60547.GCA_000751215_04249"/>
<dbReference type="AlphaFoldDB" id="A0A069PWF0"/>
<dbReference type="Pfam" id="PF09994">
    <property type="entry name" value="T6SS_Tle1-like_cat"/>
    <property type="match status" value="1"/>
</dbReference>
<feature type="domain" description="T6SS Phospholipase effector Tle1-like catalytic" evidence="1">
    <location>
        <begin position="3"/>
        <end position="102"/>
    </location>
</feature>
<dbReference type="RefSeq" id="WP_051672235.1">
    <property type="nucleotide sequence ID" value="NZ_CADFFX010000002.1"/>
</dbReference>
<evidence type="ECO:0000259" key="1">
    <source>
        <dbReference type="Pfam" id="PF09994"/>
    </source>
</evidence>
<keyword evidence="3" id="KW-1185">Reference proteome</keyword>
<evidence type="ECO:0000313" key="2">
    <source>
        <dbReference type="EMBL" id="KDR44134.1"/>
    </source>
</evidence>
<evidence type="ECO:0000313" key="3">
    <source>
        <dbReference type="Proteomes" id="UP000027466"/>
    </source>
</evidence>
<reference evidence="2 3" key="1">
    <citation type="submission" date="2014-03" db="EMBL/GenBank/DDBJ databases">
        <title>Draft Genome Sequences of Four Burkholderia Strains.</title>
        <authorList>
            <person name="Liu X.Y."/>
            <person name="Li C.X."/>
            <person name="Xu J.H."/>
        </authorList>
    </citation>
    <scope>NUCLEOTIDE SEQUENCE [LARGE SCALE GENOMIC DNA]</scope>
    <source>
        <strain evidence="2 3">DSM 50014</strain>
    </source>
</reference>
<dbReference type="PANTHER" id="PTHR33840">
    <property type="match status" value="1"/>
</dbReference>
<name>A0A069PWF0_9BURK</name>
<accession>A0A069PWF0</accession>
<comment type="caution">
    <text evidence="2">The sequence shown here is derived from an EMBL/GenBank/DDBJ whole genome shotgun (WGS) entry which is preliminary data.</text>
</comment>
<sequence>MDTIKAIGVWDTVGALGIPIYLDDENKDIDVFRFADTALNKKVQFGIHAISLDEQRTDFTPTFWDARDGITQVLFAGAHADVGGGYPVTESGLSDIACEWMLGRLADPAIGLQLKPQPWAFKPDFFGVSHEPWAQIPFSVRPRGPRGPIRFPADIGAHVSIARRMGIDPQTGQRVAVTPQYLPAALSEQLGANRVWVS</sequence>